<sequence length="97" mass="9690">MATSPSPSASDKRTVTFTVPSLDRVAHAAANTALLPVAVARQVLPAKGGLPLYLGLGALGAADVIEWPVAIGVGLGYAVLRRGGLMSAGSARPRATA</sequence>
<proteinExistence type="predicted"/>
<dbReference type="Proteomes" id="UP001499942">
    <property type="component" value="Unassembled WGS sequence"/>
</dbReference>
<dbReference type="EMBL" id="BAAASR010000004">
    <property type="protein sequence ID" value="GAA2481677.1"/>
    <property type="molecule type" value="Genomic_DNA"/>
</dbReference>
<gene>
    <name evidence="1" type="ORF">GCM10010393_10380</name>
</gene>
<evidence type="ECO:0000313" key="2">
    <source>
        <dbReference type="Proteomes" id="UP001499942"/>
    </source>
</evidence>
<reference evidence="2" key="1">
    <citation type="journal article" date="2019" name="Int. J. Syst. Evol. Microbiol.">
        <title>The Global Catalogue of Microorganisms (GCM) 10K type strain sequencing project: providing services to taxonomists for standard genome sequencing and annotation.</title>
        <authorList>
            <consortium name="The Broad Institute Genomics Platform"/>
            <consortium name="The Broad Institute Genome Sequencing Center for Infectious Disease"/>
            <person name="Wu L."/>
            <person name="Ma J."/>
        </authorList>
    </citation>
    <scope>NUCLEOTIDE SEQUENCE [LARGE SCALE GENOMIC DNA]</scope>
    <source>
        <strain evidence="2">JCM 5062</strain>
    </source>
</reference>
<organism evidence="1 2">
    <name type="scientific">Streptomyces gobitricini</name>
    <dbReference type="NCBI Taxonomy" id="68211"/>
    <lineage>
        <taxon>Bacteria</taxon>
        <taxon>Bacillati</taxon>
        <taxon>Actinomycetota</taxon>
        <taxon>Actinomycetes</taxon>
        <taxon>Kitasatosporales</taxon>
        <taxon>Streptomycetaceae</taxon>
        <taxon>Streptomyces</taxon>
    </lineage>
</organism>
<protein>
    <submittedName>
        <fullName evidence="1">Uncharacterized protein</fullName>
    </submittedName>
</protein>
<accession>A0ABP5YI31</accession>
<comment type="caution">
    <text evidence="1">The sequence shown here is derived from an EMBL/GenBank/DDBJ whole genome shotgun (WGS) entry which is preliminary data.</text>
</comment>
<keyword evidence="2" id="KW-1185">Reference proteome</keyword>
<name>A0ABP5YI31_9ACTN</name>
<evidence type="ECO:0000313" key="1">
    <source>
        <dbReference type="EMBL" id="GAA2481677.1"/>
    </source>
</evidence>
<dbReference type="RefSeq" id="WP_344356899.1">
    <property type="nucleotide sequence ID" value="NZ_BAAASR010000004.1"/>
</dbReference>